<accession>A0A7E4V0Q4</accession>
<keyword evidence="2" id="KW-1185">Reference proteome</keyword>
<dbReference type="Proteomes" id="UP000492821">
    <property type="component" value="Unassembled WGS sequence"/>
</dbReference>
<evidence type="ECO:0000256" key="1">
    <source>
        <dbReference type="SAM" id="MobiDB-lite"/>
    </source>
</evidence>
<proteinExistence type="predicted"/>
<reference evidence="3" key="2">
    <citation type="submission" date="2020-10" db="UniProtKB">
        <authorList>
            <consortium name="WormBaseParasite"/>
        </authorList>
    </citation>
    <scope>IDENTIFICATION</scope>
</reference>
<dbReference type="WBParaSite" id="Pan_g15156.t2">
    <property type="protein sequence ID" value="Pan_g15156.t2"/>
    <property type="gene ID" value="Pan_g15156"/>
</dbReference>
<dbReference type="AlphaFoldDB" id="A0A7E4V0Q4"/>
<name>A0A7E4V0Q4_PANRE</name>
<evidence type="ECO:0000313" key="3">
    <source>
        <dbReference type="WBParaSite" id="Pan_g15156.t2"/>
    </source>
</evidence>
<protein>
    <submittedName>
        <fullName evidence="3">BED-type domain-containing protein</fullName>
    </submittedName>
</protein>
<reference evidence="2" key="1">
    <citation type="journal article" date="2013" name="Genetics">
        <title>The draft genome and transcriptome of Panagrellus redivivus are shaped by the harsh demands of a free-living lifestyle.</title>
        <authorList>
            <person name="Srinivasan J."/>
            <person name="Dillman A.R."/>
            <person name="Macchietto M.G."/>
            <person name="Heikkinen L."/>
            <person name="Lakso M."/>
            <person name="Fracchia K.M."/>
            <person name="Antoshechkin I."/>
            <person name="Mortazavi A."/>
            <person name="Wong G."/>
            <person name="Sternberg P.W."/>
        </authorList>
    </citation>
    <scope>NUCLEOTIDE SEQUENCE [LARGE SCALE GENOMIC DNA]</scope>
    <source>
        <strain evidence="2">MT8872</strain>
    </source>
</reference>
<sequence length="81" mass="9110">MPCPPADYVLSAWTDTPGRAMAKRRVRLCHHNQLLATLTMDQLDKIVEFLTMQRTMSDNPASLLPQKPAPICRNQPKAPPN</sequence>
<organism evidence="2 3">
    <name type="scientific">Panagrellus redivivus</name>
    <name type="common">Microworm</name>
    <dbReference type="NCBI Taxonomy" id="6233"/>
    <lineage>
        <taxon>Eukaryota</taxon>
        <taxon>Metazoa</taxon>
        <taxon>Ecdysozoa</taxon>
        <taxon>Nematoda</taxon>
        <taxon>Chromadorea</taxon>
        <taxon>Rhabditida</taxon>
        <taxon>Tylenchina</taxon>
        <taxon>Panagrolaimomorpha</taxon>
        <taxon>Panagrolaimoidea</taxon>
        <taxon>Panagrolaimidae</taxon>
        <taxon>Panagrellus</taxon>
    </lineage>
</organism>
<evidence type="ECO:0000313" key="2">
    <source>
        <dbReference type="Proteomes" id="UP000492821"/>
    </source>
</evidence>
<feature type="region of interest" description="Disordered" evidence="1">
    <location>
        <begin position="58"/>
        <end position="81"/>
    </location>
</feature>